<reference evidence="7" key="1">
    <citation type="journal article" date="2019" name="Int. J. Syst. Evol. Microbiol.">
        <title>The Global Catalogue of Microorganisms (GCM) 10K type strain sequencing project: providing services to taxonomists for standard genome sequencing and annotation.</title>
        <authorList>
            <consortium name="The Broad Institute Genomics Platform"/>
            <consortium name="The Broad Institute Genome Sequencing Center for Infectious Disease"/>
            <person name="Wu L."/>
            <person name="Ma J."/>
        </authorList>
    </citation>
    <scope>NUCLEOTIDE SEQUENCE [LARGE SCALE GENOMIC DNA]</scope>
    <source>
        <strain evidence="7">CCM 8749</strain>
    </source>
</reference>
<evidence type="ECO:0000259" key="5">
    <source>
        <dbReference type="PROSITE" id="PS50893"/>
    </source>
</evidence>
<accession>A0ABW1IQW6</accession>
<dbReference type="InterPro" id="IPR003593">
    <property type="entry name" value="AAA+_ATPase"/>
</dbReference>
<gene>
    <name evidence="6" type="ORF">ACFPXP_13800</name>
</gene>
<dbReference type="Pfam" id="PF00005">
    <property type="entry name" value="ABC_tran"/>
    <property type="match status" value="1"/>
</dbReference>
<evidence type="ECO:0000256" key="1">
    <source>
        <dbReference type="ARBA" id="ARBA00022448"/>
    </source>
</evidence>
<evidence type="ECO:0000256" key="3">
    <source>
        <dbReference type="ARBA" id="ARBA00022840"/>
    </source>
</evidence>
<dbReference type="EMBL" id="JBHSQV010000163">
    <property type="protein sequence ID" value="MFC5987475.1"/>
    <property type="molecule type" value="Genomic_DNA"/>
</dbReference>
<sequence>MIQVDDLQLRIGNRTILNKLHFEVQRGEIFGVIGPNGSGKSTLLKLLSGLEKPTRGTVYLDGRPVNSYSRKKLATWLAVLQQSSLPSIGFTVKEVVEMGRYPYQNWMGEEAEDVRPLISSILDKLRLEKLQDRMLSEISGGEKQRAALGKVMAQEPRLLMLDEPTTYLDIGTQVELMTWIQAWKKESDLTVVVVLHDLNLAAQYCDRILLLHQGEVVEVGTAEQVMKEDLLQRVYGVKPYVLKHPVLGVPQILL</sequence>
<dbReference type="PANTHER" id="PTHR42794">
    <property type="entry name" value="HEMIN IMPORT ATP-BINDING PROTEIN HMUV"/>
    <property type="match status" value="1"/>
</dbReference>
<evidence type="ECO:0000313" key="6">
    <source>
        <dbReference type="EMBL" id="MFC5987475.1"/>
    </source>
</evidence>
<evidence type="ECO:0000256" key="2">
    <source>
        <dbReference type="ARBA" id="ARBA00022741"/>
    </source>
</evidence>
<comment type="caution">
    <text evidence="6">The sequence shown here is derived from an EMBL/GenBank/DDBJ whole genome shotgun (WGS) entry which is preliminary data.</text>
</comment>
<keyword evidence="2" id="KW-0547">Nucleotide-binding</keyword>
<dbReference type="PROSITE" id="PS50893">
    <property type="entry name" value="ABC_TRANSPORTER_2"/>
    <property type="match status" value="1"/>
</dbReference>
<dbReference type="InterPro" id="IPR017871">
    <property type="entry name" value="ABC_transporter-like_CS"/>
</dbReference>
<dbReference type="Gene3D" id="3.40.50.300">
    <property type="entry name" value="P-loop containing nucleotide triphosphate hydrolases"/>
    <property type="match status" value="1"/>
</dbReference>
<evidence type="ECO:0000256" key="4">
    <source>
        <dbReference type="ARBA" id="ARBA00022967"/>
    </source>
</evidence>
<dbReference type="RefSeq" id="WP_379894863.1">
    <property type="nucleotide sequence ID" value="NZ_CBCSCT010000040.1"/>
</dbReference>
<dbReference type="SMART" id="SM00382">
    <property type="entry name" value="AAA"/>
    <property type="match status" value="1"/>
</dbReference>
<dbReference type="CDD" id="cd03214">
    <property type="entry name" value="ABC_Iron-Siderophores_B12_Hemin"/>
    <property type="match status" value="1"/>
</dbReference>
<dbReference type="InterPro" id="IPR003439">
    <property type="entry name" value="ABC_transporter-like_ATP-bd"/>
</dbReference>
<keyword evidence="7" id="KW-1185">Reference proteome</keyword>
<evidence type="ECO:0000313" key="7">
    <source>
        <dbReference type="Proteomes" id="UP001596250"/>
    </source>
</evidence>
<dbReference type="InterPro" id="IPR027417">
    <property type="entry name" value="P-loop_NTPase"/>
</dbReference>
<feature type="domain" description="ABC transporter" evidence="5">
    <location>
        <begin position="2"/>
        <end position="238"/>
    </location>
</feature>
<dbReference type="PROSITE" id="PS00211">
    <property type="entry name" value="ABC_TRANSPORTER_1"/>
    <property type="match status" value="1"/>
</dbReference>
<dbReference type="GO" id="GO:0005524">
    <property type="term" value="F:ATP binding"/>
    <property type="evidence" value="ECO:0007669"/>
    <property type="project" value="UniProtKB-KW"/>
</dbReference>
<dbReference type="NCBIfam" id="NF010068">
    <property type="entry name" value="PRK13548.1"/>
    <property type="match status" value="1"/>
</dbReference>
<dbReference type="PANTHER" id="PTHR42794:SF1">
    <property type="entry name" value="HEMIN IMPORT ATP-BINDING PROTEIN HMUV"/>
    <property type="match status" value="1"/>
</dbReference>
<keyword evidence="3 6" id="KW-0067">ATP-binding</keyword>
<proteinExistence type="predicted"/>
<keyword evidence="1" id="KW-0813">Transport</keyword>
<dbReference type="SUPFAM" id="SSF52540">
    <property type="entry name" value="P-loop containing nucleoside triphosphate hydrolases"/>
    <property type="match status" value="1"/>
</dbReference>
<name>A0ABW1IQW6_9BACL</name>
<protein>
    <submittedName>
        <fullName evidence="6">Heme ABC transporter ATP-binding protein</fullName>
    </submittedName>
</protein>
<organism evidence="6 7">
    <name type="scientific">Marinicrinis lubricantis</name>
    <dbReference type="NCBI Taxonomy" id="2086470"/>
    <lineage>
        <taxon>Bacteria</taxon>
        <taxon>Bacillati</taxon>
        <taxon>Bacillota</taxon>
        <taxon>Bacilli</taxon>
        <taxon>Bacillales</taxon>
        <taxon>Paenibacillaceae</taxon>
    </lineage>
</organism>
<dbReference type="Proteomes" id="UP001596250">
    <property type="component" value="Unassembled WGS sequence"/>
</dbReference>
<keyword evidence="4" id="KW-1278">Translocase</keyword>